<evidence type="ECO:0000256" key="8">
    <source>
        <dbReference type="SAM" id="MobiDB-lite"/>
    </source>
</evidence>
<dbReference type="GO" id="GO:0003735">
    <property type="term" value="F:structural constituent of ribosome"/>
    <property type="evidence" value="ECO:0007669"/>
    <property type="project" value="UniProtKB-UniRule"/>
</dbReference>
<dbReference type="NCBIfam" id="TIGR03625">
    <property type="entry name" value="L3_bact"/>
    <property type="match status" value="1"/>
</dbReference>
<reference evidence="9 10" key="1">
    <citation type="journal article" date="2017" name="ISME J.">
        <title>Energy and carbon metabolisms in a deep terrestrial subsurface fluid microbial community.</title>
        <authorList>
            <person name="Momper L."/>
            <person name="Jungbluth S.P."/>
            <person name="Lee M.D."/>
            <person name="Amend J.P."/>
        </authorList>
    </citation>
    <scope>NUCLEOTIDE SEQUENCE [LARGE SCALE GENOMIC DNA]</scope>
    <source>
        <strain evidence="9">SURF_29</strain>
    </source>
</reference>
<dbReference type="FunFam" id="2.40.30.10:FF:000004">
    <property type="entry name" value="50S ribosomal protein L3"/>
    <property type="match status" value="1"/>
</dbReference>
<protein>
    <recommendedName>
        <fullName evidence="6 7">Large ribosomal subunit protein uL3</fullName>
    </recommendedName>
</protein>
<dbReference type="Pfam" id="PF00297">
    <property type="entry name" value="Ribosomal_L3"/>
    <property type="match status" value="1"/>
</dbReference>
<dbReference type="SUPFAM" id="SSF50447">
    <property type="entry name" value="Translation proteins"/>
    <property type="match status" value="1"/>
</dbReference>
<evidence type="ECO:0000313" key="10">
    <source>
        <dbReference type="Proteomes" id="UP000285655"/>
    </source>
</evidence>
<dbReference type="EMBL" id="QZJW01000055">
    <property type="protein sequence ID" value="RJO60048.1"/>
    <property type="molecule type" value="Genomic_DNA"/>
</dbReference>
<dbReference type="InterPro" id="IPR019927">
    <property type="entry name" value="Ribosomal_uL3_bac/org-type"/>
</dbReference>
<evidence type="ECO:0000256" key="5">
    <source>
        <dbReference type="ARBA" id="ARBA00023274"/>
    </source>
</evidence>
<dbReference type="InterPro" id="IPR000597">
    <property type="entry name" value="Ribosomal_uL3"/>
</dbReference>
<dbReference type="PANTHER" id="PTHR11229:SF16">
    <property type="entry name" value="LARGE RIBOSOMAL SUBUNIT PROTEIN UL3C"/>
    <property type="match status" value="1"/>
</dbReference>
<evidence type="ECO:0000256" key="2">
    <source>
        <dbReference type="ARBA" id="ARBA00022730"/>
    </source>
</evidence>
<evidence type="ECO:0000256" key="1">
    <source>
        <dbReference type="ARBA" id="ARBA00006540"/>
    </source>
</evidence>
<dbReference type="PANTHER" id="PTHR11229">
    <property type="entry name" value="50S RIBOSOMAL PROTEIN L3"/>
    <property type="match status" value="1"/>
</dbReference>
<organism evidence="9 10">
    <name type="scientific">candidate division WS5 bacterium</name>
    <dbReference type="NCBI Taxonomy" id="2093353"/>
    <lineage>
        <taxon>Bacteria</taxon>
        <taxon>candidate division WS5</taxon>
    </lineage>
</organism>
<dbReference type="Proteomes" id="UP000285655">
    <property type="component" value="Unassembled WGS sequence"/>
</dbReference>
<dbReference type="InterPro" id="IPR009000">
    <property type="entry name" value="Transl_B-barrel_sf"/>
</dbReference>
<dbReference type="GO" id="GO:0022625">
    <property type="term" value="C:cytosolic large ribosomal subunit"/>
    <property type="evidence" value="ECO:0007669"/>
    <property type="project" value="TreeGrafter"/>
</dbReference>
<evidence type="ECO:0000256" key="7">
    <source>
        <dbReference type="HAMAP-Rule" id="MF_01325"/>
    </source>
</evidence>
<comment type="subunit">
    <text evidence="7">Part of the 50S ribosomal subunit. Forms a cluster with proteins L14 and L19.</text>
</comment>
<comment type="function">
    <text evidence="7">One of the primary rRNA binding proteins, it binds directly near the 3'-end of the 23S rRNA, where it nucleates assembly of the 50S subunit.</text>
</comment>
<dbReference type="GO" id="GO:0006412">
    <property type="term" value="P:translation"/>
    <property type="evidence" value="ECO:0007669"/>
    <property type="project" value="UniProtKB-UniRule"/>
</dbReference>
<dbReference type="AlphaFoldDB" id="A0A419DAE2"/>
<dbReference type="GO" id="GO:0019843">
    <property type="term" value="F:rRNA binding"/>
    <property type="evidence" value="ECO:0007669"/>
    <property type="project" value="UniProtKB-UniRule"/>
</dbReference>
<proteinExistence type="inferred from homology"/>
<dbReference type="HAMAP" id="MF_01325_B">
    <property type="entry name" value="Ribosomal_uL3_B"/>
    <property type="match status" value="1"/>
</dbReference>
<keyword evidence="2 7" id="KW-0699">rRNA-binding</keyword>
<evidence type="ECO:0000256" key="6">
    <source>
        <dbReference type="ARBA" id="ARBA00035243"/>
    </source>
</evidence>
<dbReference type="Gene3D" id="3.30.160.810">
    <property type="match status" value="1"/>
</dbReference>
<evidence type="ECO:0000256" key="3">
    <source>
        <dbReference type="ARBA" id="ARBA00022884"/>
    </source>
</evidence>
<keyword evidence="5 7" id="KW-0687">Ribonucleoprotein</keyword>
<feature type="region of interest" description="Disordered" evidence="8">
    <location>
        <begin position="113"/>
        <end position="140"/>
    </location>
</feature>
<dbReference type="Gene3D" id="2.40.30.10">
    <property type="entry name" value="Translation factors"/>
    <property type="match status" value="1"/>
</dbReference>
<keyword evidence="3 7" id="KW-0694">RNA-binding</keyword>
<accession>A0A419DAE2</accession>
<name>A0A419DAE2_9BACT</name>
<evidence type="ECO:0000313" key="9">
    <source>
        <dbReference type="EMBL" id="RJO60048.1"/>
    </source>
</evidence>
<feature type="compositionally biased region" description="Basic residues" evidence="8">
    <location>
        <begin position="118"/>
        <end position="127"/>
    </location>
</feature>
<comment type="caution">
    <text evidence="9">The sequence shown here is derived from an EMBL/GenBank/DDBJ whole genome shotgun (WGS) entry which is preliminary data.</text>
</comment>
<comment type="similarity">
    <text evidence="1 7">Belongs to the universal ribosomal protein uL3 family.</text>
</comment>
<sequence length="201" mass="21855">MKAILAKKIGMTNYFTDNGEMVPVTLVEAGPCVITQIKSMDKDKYDAIQIGFGLSKKLGKSLAGHLKKSKAKSKYLQEVKEEIGELKVGDEITCNIFNEGDKVNVTGINKGKGFQGNIKRHNHHRGPMTHGSRNQRRPGSIGAAYPQHVFKGTKLPGQMGHVQTTVKNLRIEKVDAEKNILAVKGAIPGPKKSVILIKSAG</sequence>
<evidence type="ECO:0000256" key="4">
    <source>
        <dbReference type="ARBA" id="ARBA00022980"/>
    </source>
</evidence>
<gene>
    <name evidence="7" type="primary">rplC</name>
    <name evidence="9" type="ORF">C4544_06820</name>
</gene>
<keyword evidence="4 7" id="KW-0689">Ribosomal protein</keyword>